<proteinExistence type="predicted"/>
<dbReference type="Proteomes" id="UP000297734">
    <property type="component" value="Unassembled WGS sequence"/>
</dbReference>
<accession>A0A4Z0B9L5</accession>
<protein>
    <submittedName>
        <fullName evidence="1">Uncharacterized protein</fullName>
    </submittedName>
</protein>
<keyword evidence="2" id="KW-1185">Reference proteome</keyword>
<dbReference type="RefSeq" id="WP_135306977.1">
    <property type="nucleotide sequence ID" value="NZ_QUZT01000002.1"/>
</dbReference>
<dbReference type="AlphaFoldDB" id="A0A4Z0B9L5"/>
<name>A0A4Z0B9L5_9PSED</name>
<evidence type="ECO:0000313" key="2">
    <source>
        <dbReference type="Proteomes" id="UP000297734"/>
    </source>
</evidence>
<evidence type="ECO:0000313" key="1">
    <source>
        <dbReference type="EMBL" id="TFY95745.1"/>
    </source>
</evidence>
<comment type="caution">
    <text evidence="1">The sequence shown here is derived from an EMBL/GenBank/DDBJ whole genome shotgun (WGS) entry which is preliminary data.</text>
</comment>
<sequence length="240" mass="26793">MSFPFIEHVVLLQKADVSWAARARWRGSSVWRAQQHGEPLAACASLLEQAPRGRAPFLDRATVLLGFPHVHYLMLPWQDGMHRMEDWQAFAETAFSQQADLDPTYWHVHVARHDFGQACLAVATSRELLSDLRALFKLKTLPLVACTPLLSAVARQYWAQLPADCVLAVSEPGALSCLYVQDASARQVCAMATSSPLSDSLFAADMLVEHHADETRVISNDPTHEHWLGPLHPWLLESLP</sequence>
<reference evidence="1 2" key="1">
    <citation type="journal article" date="2019" name="Syst. Appl. Microbiol.">
        <title>New species of pathogenic Pseudomonas isolated from citrus in Tunisia: Proposal of Pseudomonas kairouanensis sp. nov. and Pseudomonas nabeulensis sp. nov.</title>
        <authorList>
            <person name="Oueslati M."/>
            <person name="Mulet M."/>
            <person name="Gomila M."/>
            <person name="Berge O."/>
            <person name="Hajlaoui M.R."/>
            <person name="Lalucat J."/>
            <person name="Sadfi-Zouaoui N."/>
            <person name="Garcia-Valdes E."/>
        </authorList>
    </citation>
    <scope>NUCLEOTIDE SEQUENCE [LARGE SCALE GENOMIC DNA]</scope>
    <source>
        <strain evidence="1 2">E10B</strain>
    </source>
</reference>
<dbReference type="OrthoDB" id="6986801at2"/>
<organism evidence="1 2">
    <name type="scientific">Pseudomonas nabeulensis</name>
    <dbReference type="NCBI Taxonomy" id="2293833"/>
    <lineage>
        <taxon>Bacteria</taxon>
        <taxon>Pseudomonadati</taxon>
        <taxon>Pseudomonadota</taxon>
        <taxon>Gammaproteobacteria</taxon>
        <taxon>Pseudomonadales</taxon>
        <taxon>Pseudomonadaceae</taxon>
        <taxon>Pseudomonas</taxon>
    </lineage>
</organism>
<dbReference type="EMBL" id="QUZT01000002">
    <property type="protein sequence ID" value="TFY95745.1"/>
    <property type="molecule type" value="Genomic_DNA"/>
</dbReference>
<gene>
    <name evidence="1" type="ORF">DYL61_01885</name>
</gene>